<dbReference type="PROSITE" id="PS00903">
    <property type="entry name" value="CYT_DCMP_DEAMINASES_1"/>
    <property type="match status" value="1"/>
</dbReference>
<evidence type="ECO:0000256" key="5">
    <source>
        <dbReference type="ARBA" id="ARBA00022723"/>
    </source>
</evidence>
<keyword evidence="7 12" id="KW-0862">Zinc</keyword>
<dbReference type="GO" id="GO:0055086">
    <property type="term" value="P:nucleobase-containing small molecule metabolic process"/>
    <property type="evidence" value="ECO:0007669"/>
    <property type="project" value="UniProtKB-ARBA"/>
</dbReference>
<dbReference type="GO" id="GO:0072527">
    <property type="term" value="P:pyrimidine-containing compound metabolic process"/>
    <property type="evidence" value="ECO:0007669"/>
    <property type="project" value="UniProtKB-ARBA"/>
</dbReference>
<dbReference type="RefSeq" id="XP_043016351.1">
    <property type="nucleotide sequence ID" value="XM_043147638.1"/>
</dbReference>
<gene>
    <name evidence="15" type="ORF">E1B28_001682</name>
</gene>
<evidence type="ECO:0000256" key="4">
    <source>
        <dbReference type="ARBA" id="ARBA00012783"/>
    </source>
</evidence>
<organism evidence="15 16">
    <name type="scientific">Marasmius oreades</name>
    <name type="common">fairy-ring Marasmius</name>
    <dbReference type="NCBI Taxonomy" id="181124"/>
    <lineage>
        <taxon>Eukaryota</taxon>
        <taxon>Fungi</taxon>
        <taxon>Dikarya</taxon>
        <taxon>Basidiomycota</taxon>
        <taxon>Agaricomycotina</taxon>
        <taxon>Agaricomycetes</taxon>
        <taxon>Agaricomycetidae</taxon>
        <taxon>Agaricales</taxon>
        <taxon>Marasmiineae</taxon>
        <taxon>Marasmiaceae</taxon>
        <taxon>Marasmius</taxon>
    </lineage>
</organism>
<comment type="cofactor">
    <cofactor evidence="1 12 13">
        <name>Zn(2+)</name>
        <dbReference type="ChEBI" id="CHEBI:29105"/>
    </cofactor>
</comment>
<dbReference type="GO" id="GO:0005829">
    <property type="term" value="C:cytosol"/>
    <property type="evidence" value="ECO:0007669"/>
    <property type="project" value="TreeGrafter"/>
</dbReference>
<accession>A0A9P8AFF2</accession>
<dbReference type="PANTHER" id="PTHR11644:SF2">
    <property type="entry name" value="CYTIDINE DEAMINASE"/>
    <property type="match status" value="1"/>
</dbReference>
<evidence type="ECO:0000256" key="6">
    <source>
        <dbReference type="ARBA" id="ARBA00022801"/>
    </source>
</evidence>
<comment type="caution">
    <text evidence="15">The sequence shown here is derived from an EMBL/GenBank/DDBJ whole genome shotgun (WGS) entry which is preliminary data.</text>
</comment>
<feature type="domain" description="CMP/dCMP-type deaminase" evidence="14">
    <location>
        <begin position="47"/>
        <end position="188"/>
    </location>
</feature>
<comment type="function">
    <text evidence="2 13">This enzyme scavenges exogenous and endogenous cytidine and 2'-deoxycytidine for UMP synthesis.</text>
</comment>
<dbReference type="NCBIfam" id="NF004064">
    <property type="entry name" value="PRK05578.1"/>
    <property type="match status" value="1"/>
</dbReference>
<dbReference type="InterPro" id="IPR002125">
    <property type="entry name" value="CMP_dCMP_dom"/>
</dbReference>
<feature type="binding site" evidence="12">
    <location>
        <position position="132"/>
    </location>
    <ligand>
        <name>Zn(2+)</name>
        <dbReference type="ChEBI" id="CHEBI:29105"/>
        <note>catalytic</note>
    </ligand>
</feature>
<keyword evidence="16" id="KW-1185">Reference proteome</keyword>
<evidence type="ECO:0000256" key="10">
    <source>
        <dbReference type="PIRSR" id="PIRSR606262-1"/>
    </source>
</evidence>
<dbReference type="InterPro" id="IPR016192">
    <property type="entry name" value="APOBEC/CMP_deaminase_Zn-bd"/>
</dbReference>
<sequence>MTVEEIRPDASDSDCVTLARRPYHCGANLQSALASFQTTTTMTLSDQDREAIIKAAFEAKEFSYSPYSKFRVGAAFLTADGSIVKGANIENASYGGTICAERTAIVKAVSEGIKSFAALAVVTDVPSTISPCGMCRQVIREFCGLDMPILLVPSNYPNNEKEGKEGYSKGGVRLTSVDELLPDSFGPEQLELPRIP</sequence>
<dbReference type="EC" id="3.5.4.5" evidence="4 13"/>
<dbReference type="EMBL" id="CM032181">
    <property type="protein sequence ID" value="KAG7099881.1"/>
    <property type="molecule type" value="Genomic_DNA"/>
</dbReference>
<keyword evidence="5 12" id="KW-0479">Metal-binding</keyword>
<dbReference type="GeneID" id="66070758"/>
<comment type="catalytic activity">
    <reaction evidence="13">
        <text>2'-deoxycytidine + H2O + H(+) = 2'-deoxyuridine + NH4(+)</text>
        <dbReference type="Rhea" id="RHEA:13433"/>
        <dbReference type="ChEBI" id="CHEBI:15377"/>
        <dbReference type="ChEBI" id="CHEBI:15378"/>
        <dbReference type="ChEBI" id="CHEBI:15698"/>
        <dbReference type="ChEBI" id="CHEBI:16450"/>
        <dbReference type="ChEBI" id="CHEBI:28938"/>
        <dbReference type="EC" id="3.5.4.5"/>
    </reaction>
</comment>
<evidence type="ECO:0000259" key="14">
    <source>
        <dbReference type="PROSITE" id="PS51747"/>
    </source>
</evidence>
<dbReference type="CDD" id="cd01283">
    <property type="entry name" value="cytidine_deaminase"/>
    <property type="match status" value="1"/>
</dbReference>
<dbReference type="InterPro" id="IPR050202">
    <property type="entry name" value="Cyt/Deoxycyt_deaminase"/>
</dbReference>
<proteinExistence type="inferred from homology"/>
<feature type="binding site" evidence="12">
    <location>
        <position position="135"/>
    </location>
    <ligand>
        <name>Zn(2+)</name>
        <dbReference type="ChEBI" id="CHEBI:29105"/>
        <note>catalytic</note>
    </ligand>
</feature>
<evidence type="ECO:0000256" key="2">
    <source>
        <dbReference type="ARBA" id="ARBA00003949"/>
    </source>
</evidence>
<dbReference type="PROSITE" id="PS51747">
    <property type="entry name" value="CYT_DCMP_DEAMINASES_2"/>
    <property type="match status" value="1"/>
</dbReference>
<dbReference type="Proteomes" id="UP001049176">
    <property type="component" value="Chromosome 1"/>
</dbReference>
<dbReference type="GO" id="GO:0004126">
    <property type="term" value="F:cytidine deaminase activity"/>
    <property type="evidence" value="ECO:0007669"/>
    <property type="project" value="UniProtKB-UniRule"/>
</dbReference>
<dbReference type="SUPFAM" id="SSF53927">
    <property type="entry name" value="Cytidine deaminase-like"/>
    <property type="match status" value="1"/>
</dbReference>
<evidence type="ECO:0000313" key="16">
    <source>
        <dbReference type="Proteomes" id="UP001049176"/>
    </source>
</evidence>
<protein>
    <recommendedName>
        <fullName evidence="4 13">Cytidine deaminase</fullName>
        <ecNumber evidence="4 13">3.5.4.5</ecNumber>
    </recommendedName>
    <alternativeName>
        <fullName evidence="8 13">Cytidine aminohydrolase</fullName>
    </alternativeName>
</protein>
<evidence type="ECO:0000256" key="8">
    <source>
        <dbReference type="ARBA" id="ARBA00032005"/>
    </source>
</evidence>
<dbReference type="AlphaFoldDB" id="A0A9P8AFF2"/>
<reference evidence="15" key="1">
    <citation type="journal article" date="2021" name="Genome Biol. Evol.">
        <title>The assembled and annotated genome of the fairy-ring fungus Marasmius oreades.</title>
        <authorList>
            <person name="Hiltunen M."/>
            <person name="Ament-Velasquez S.L."/>
            <person name="Johannesson H."/>
        </authorList>
    </citation>
    <scope>NUCLEOTIDE SEQUENCE</scope>
    <source>
        <strain evidence="15">03SP1</strain>
    </source>
</reference>
<dbReference type="GO" id="GO:0008270">
    <property type="term" value="F:zinc ion binding"/>
    <property type="evidence" value="ECO:0007669"/>
    <property type="project" value="UniProtKB-UniRule"/>
</dbReference>
<feature type="binding site" evidence="12">
    <location>
        <position position="99"/>
    </location>
    <ligand>
        <name>Zn(2+)</name>
        <dbReference type="ChEBI" id="CHEBI:29105"/>
        <note>catalytic</note>
    </ligand>
</feature>
<dbReference type="Pfam" id="PF00383">
    <property type="entry name" value="dCMP_cyt_deam_1"/>
    <property type="match status" value="1"/>
</dbReference>
<dbReference type="OrthoDB" id="414540at2759"/>
<evidence type="ECO:0000256" key="13">
    <source>
        <dbReference type="RuleBase" id="RU364006"/>
    </source>
</evidence>
<dbReference type="GO" id="GO:0042802">
    <property type="term" value="F:identical protein binding"/>
    <property type="evidence" value="ECO:0007669"/>
    <property type="project" value="UniProtKB-ARBA"/>
</dbReference>
<dbReference type="Gene3D" id="3.40.140.10">
    <property type="entry name" value="Cytidine Deaminase, domain 2"/>
    <property type="match status" value="1"/>
</dbReference>
<evidence type="ECO:0000256" key="11">
    <source>
        <dbReference type="PIRSR" id="PIRSR606262-2"/>
    </source>
</evidence>
<evidence type="ECO:0000256" key="1">
    <source>
        <dbReference type="ARBA" id="ARBA00001947"/>
    </source>
</evidence>
<dbReference type="PANTHER" id="PTHR11644">
    <property type="entry name" value="CYTIDINE DEAMINASE"/>
    <property type="match status" value="1"/>
</dbReference>
<evidence type="ECO:0000256" key="12">
    <source>
        <dbReference type="PIRSR" id="PIRSR606262-3"/>
    </source>
</evidence>
<dbReference type="FunFam" id="3.40.140.10:FF:000008">
    <property type="entry name" value="Cytidine deaminase"/>
    <property type="match status" value="1"/>
</dbReference>
<comment type="similarity">
    <text evidence="3 13">Belongs to the cytidine and deoxycytidylate deaminase family.</text>
</comment>
<name>A0A9P8AFF2_9AGAR</name>
<keyword evidence="6 13" id="KW-0378">Hydrolase</keyword>
<evidence type="ECO:0000256" key="7">
    <source>
        <dbReference type="ARBA" id="ARBA00022833"/>
    </source>
</evidence>
<evidence type="ECO:0000313" key="15">
    <source>
        <dbReference type="EMBL" id="KAG7099881.1"/>
    </source>
</evidence>
<feature type="active site" description="Proton donor" evidence="10">
    <location>
        <position position="101"/>
    </location>
</feature>
<comment type="catalytic activity">
    <reaction evidence="9 13">
        <text>cytidine + H2O + H(+) = uridine + NH4(+)</text>
        <dbReference type="Rhea" id="RHEA:16069"/>
        <dbReference type="ChEBI" id="CHEBI:15377"/>
        <dbReference type="ChEBI" id="CHEBI:15378"/>
        <dbReference type="ChEBI" id="CHEBI:16704"/>
        <dbReference type="ChEBI" id="CHEBI:17562"/>
        <dbReference type="ChEBI" id="CHEBI:28938"/>
        <dbReference type="EC" id="3.5.4.5"/>
    </reaction>
</comment>
<dbReference type="InterPro" id="IPR006262">
    <property type="entry name" value="Cyt_deam_tetra"/>
</dbReference>
<evidence type="ECO:0000256" key="9">
    <source>
        <dbReference type="ARBA" id="ARBA00049558"/>
    </source>
</evidence>
<evidence type="ECO:0000256" key="3">
    <source>
        <dbReference type="ARBA" id="ARBA00006576"/>
    </source>
</evidence>
<dbReference type="NCBIfam" id="TIGR01354">
    <property type="entry name" value="cyt_deam_tetra"/>
    <property type="match status" value="1"/>
</dbReference>
<feature type="binding site" evidence="11">
    <location>
        <begin position="88"/>
        <end position="94"/>
    </location>
    <ligand>
        <name>substrate</name>
    </ligand>
</feature>
<dbReference type="InterPro" id="IPR016193">
    <property type="entry name" value="Cytidine_deaminase-like"/>
</dbReference>